<sequence>MAADAAGSVESSMQGPLCENCRRRGENCDLVWRFADATSFRIYSVACPSRWNDLGLLSYFADVTSTYLALVECKAWFWTVEVPRMAENMPFLLHGVSALSALHIAENQSNYSSALSLSRKHFITASCQFRLMVNQIDTENCVAIFAFVLIVSMIQFKCSCAPSRLGLLSNYFDPMNVIGALRGAAYLSKTLVPFVDKQSSFSTLFVQQTAPSSEQTKLAVKVITDQLNELSSMPLDADNKAAATHLRFWIAGLGARPKGWLQLSWWPASVSPGYLSKLQQSDPVALLLYTYWCLGLHSEYIEWFLNEYAQQATRFVYSRLDSHYANMLDKTLQELQIVI</sequence>
<evidence type="ECO:0008006" key="3">
    <source>
        <dbReference type="Google" id="ProtNLM"/>
    </source>
</evidence>
<protein>
    <recommendedName>
        <fullName evidence="3">Zn(2)-C6 fungal-type domain-containing protein</fullName>
    </recommendedName>
</protein>
<keyword evidence="2" id="KW-1185">Reference proteome</keyword>
<dbReference type="AlphaFoldDB" id="A0A7H8R6L0"/>
<proteinExistence type="predicted"/>
<dbReference type="KEGG" id="trg:TRUGW13939_08740"/>
<evidence type="ECO:0000313" key="2">
    <source>
        <dbReference type="Proteomes" id="UP000509510"/>
    </source>
</evidence>
<dbReference type="Proteomes" id="UP000509510">
    <property type="component" value="Chromosome V"/>
</dbReference>
<gene>
    <name evidence="1" type="ORF">TRUGW13939_08740</name>
</gene>
<dbReference type="PANTHER" id="PTHR47784:SF5">
    <property type="entry name" value="STEROL UPTAKE CONTROL PROTEIN 2"/>
    <property type="match status" value="1"/>
</dbReference>
<evidence type="ECO:0000313" key="1">
    <source>
        <dbReference type="EMBL" id="QKX61588.1"/>
    </source>
</evidence>
<dbReference type="OrthoDB" id="4937900at2759"/>
<dbReference type="PANTHER" id="PTHR47784">
    <property type="entry name" value="STEROL UPTAKE CONTROL PROTEIN 2"/>
    <property type="match status" value="1"/>
</dbReference>
<dbReference type="RefSeq" id="XP_035347762.1">
    <property type="nucleotide sequence ID" value="XM_035491869.1"/>
</dbReference>
<organism evidence="1 2">
    <name type="scientific">Talaromyces rugulosus</name>
    <name type="common">Penicillium rugulosum</name>
    <dbReference type="NCBI Taxonomy" id="121627"/>
    <lineage>
        <taxon>Eukaryota</taxon>
        <taxon>Fungi</taxon>
        <taxon>Dikarya</taxon>
        <taxon>Ascomycota</taxon>
        <taxon>Pezizomycotina</taxon>
        <taxon>Eurotiomycetes</taxon>
        <taxon>Eurotiomycetidae</taxon>
        <taxon>Eurotiales</taxon>
        <taxon>Trichocomaceae</taxon>
        <taxon>Talaromyces</taxon>
        <taxon>Talaromyces sect. Islandici</taxon>
    </lineage>
</organism>
<name>A0A7H8R6L0_TALRU</name>
<reference evidence="2" key="1">
    <citation type="submission" date="2020-06" db="EMBL/GenBank/DDBJ databases">
        <title>A chromosome-scale genome assembly of Talaromyces rugulosus W13939.</title>
        <authorList>
            <person name="Wang B."/>
            <person name="Guo L."/>
            <person name="Ye K."/>
            <person name="Wang L."/>
        </authorList>
    </citation>
    <scope>NUCLEOTIDE SEQUENCE [LARGE SCALE GENOMIC DNA]</scope>
    <source>
        <strain evidence="2">W13939</strain>
    </source>
</reference>
<accession>A0A7H8R6L0</accession>
<dbReference type="InterPro" id="IPR053157">
    <property type="entry name" value="Sterol_Uptake_Regulator"/>
</dbReference>
<dbReference type="GO" id="GO:0001228">
    <property type="term" value="F:DNA-binding transcription activator activity, RNA polymerase II-specific"/>
    <property type="evidence" value="ECO:0007669"/>
    <property type="project" value="TreeGrafter"/>
</dbReference>
<dbReference type="EMBL" id="CP055902">
    <property type="protein sequence ID" value="QKX61588.1"/>
    <property type="molecule type" value="Genomic_DNA"/>
</dbReference>
<dbReference type="GeneID" id="55996228"/>